<dbReference type="Gramene" id="FCD_00036747-RA">
    <property type="protein sequence ID" value="FCD_00036747-RA:cds"/>
    <property type="gene ID" value="FCD_00036747"/>
</dbReference>
<keyword evidence="3" id="KW-1185">Reference proteome</keyword>
<feature type="region of interest" description="Disordered" evidence="1">
    <location>
        <begin position="33"/>
        <end position="54"/>
    </location>
</feature>
<dbReference type="EMBL" id="BTGU01000026">
    <property type="protein sequence ID" value="GMN47604.1"/>
    <property type="molecule type" value="Genomic_DNA"/>
</dbReference>
<reference evidence="2" key="1">
    <citation type="submission" date="2023-07" db="EMBL/GenBank/DDBJ databases">
        <title>draft genome sequence of fig (Ficus carica).</title>
        <authorList>
            <person name="Takahashi T."/>
            <person name="Nishimura K."/>
        </authorList>
    </citation>
    <scope>NUCLEOTIDE SEQUENCE</scope>
</reference>
<evidence type="ECO:0000313" key="2">
    <source>
        <dbReference type="EMBL" id="GMN47604.1"/>
    </source>
</evidence>
<evidence type="ECO:0000313" key="3">
    <source>
        <dbReference type="Proteomes" id="UP001187192"/>
    </source>
</evidence>
<gene>
    <name evidence="2" type="ORF">TIFTF001_016777</name>
</gene>
<organism evidence="2 3">
    <name type="scientific">Ficus carica</name>
    <name type="common">Common fig</name>
    <dbReference type="NCBI Taxonomy" id="3494"/>
    <lineage>
        <taxon>Eukaryota</taxon>
        <taxon>Viridiplantae</taxon>
        <taxon>Streptophyta</taxon>
        <taxon>Embryophyta</taxon>
        <taxon>Tracheophyta</taxon>
        <taxon>Spermatophyta</taxon>
        <taxon>Magnoliopsida</taxon>
        <taxon>eudicotyledons</taxon>
        <taxon>Gunneridae</taxon>
        <taxon>Pentapetalae</taxon>
        <taxon>rosids</taxon>
        <taxon>fabids</taxon>
        <taxon>Rosales</taxon>
        <taxon>Moraceae</taxon>
        <taxon>Ficeae</taxon>
        <taxon>Ficus</taxon>
    </lineage>
</organism>
<comment type="caution">
    <text evidence="2">The sequence shown here is derived from an EMBL/GenBank/DDBJ whole genome shotgun (WGS) entry which is preliminary data.</text>
</comment>
<dbReference type="Proteomes" id="UP001187192">
    <property type="component" value="Unassembled WGS sequence"/>
</dbReference>
<evidence type="ECO:0000256" key="1">
    <source>
        <dbReference type="SAM" id="MobiDB-lite"/>
    </source>
</evidence>
<accession>A0AA88DIW9</accession>
<dbReference type="AlphaFoldDB" id="A0AA88DIW9"/>
<name>A0AA88DIW9_FICCA</name>
<sequence length="74" mass="7978">MQRISTAVGGRTLVSPTVTNAREHEVGLGAQQWTQREQAVDGDEGVGVGVRGRGGRQEAGVTRFQTIEKWTKKG</sequence>
<protein>
    <submittedName>
        <fullName evidence="2">Uncharacterized protein</fullName>
    </submittedName>
</protein>
<proteinExistence type="predicted"/>